<dbReference type="EMBL" id="AP012052">
    <property type="protein sequence ID" value="BAJ75561.1"/>
    <property type="molecule type" value="Genomic_DNA"/>
</dbReference>
<accession>E8N7C9</accession>
<protein>
    <submittedName>
        <fullName evidence="2">Predicted acetamidase/formamidase</fullName>
    </submittedName>
</protein>
<feature type="compositionally biased region" description="Basic and acidic residues" evidence="1">
    <location>
        <begin position="1"/>
        <end position="15"/>
    </location>
</feature>
<dbReference type="eggNOG" id="COG2421">
    <property type="taxonomic scope" value="Bacteria"/>
</dbReference>
<dbReference type="OrthoDB" id="9785236at2"/>
<reference evidence="2 3" key="1">
    <citation type="journal article" date="2011" name="J. Bacteriol.">
        <title>Genome sequence of Microbacterium testaceum StLB037, an N-acylhomoserine lactone-degrading bacterium isolated from potato leaves.</title>
        <authorList>
            <person name="Morohoshi T."/>
            <person name="Wang W.-Z."/>
            <person name="Someya N."/>
            <person name="Ikeda T."/>
        </authorList>
    </citation>
    <scope>NUCLEOTIDE SEQUENCE [LARGE SCALE GENOMIC DNA]</scope>
    <source>
        <strain evidence="2 3">StLB037</strain>
    </source>
</reference>
<dbReference type="KEGG" id="mts:MTES_2597"/>
<dbReference type="InterPro" id="IPR004304">
    <property type="entry name" value="FmdA_AmdA"/>
</dbReference>
<dbReference type="Pfam" id="PF03069">
    <property type="entry name" value="FmdA_AmdA"/>
    <property type="match status" value="2"/>
</dbReference>
<dbReference type="SUPFAM" id="SSF141130">
    <property type="entry name" value="Acetamidase/Formamidase-like"/>
    <property type="match status" value="1"/>
</dbReference>
<feature type="region of interest" description="Disordered" evidence="1">
    <location>
        <begin position="1"/>
        <end position="20"/>
    </location>
</feature>
<dbReference type="PANTHER" id="PTHR31891">
    <property type="entry name" value="FORMAMIDASE C869.04-RELATED"/>
    <property type="match status" value="1"/>
</dbReference>
<dbReference type="GO" id="GO:0016811">
    <property type="term" value="F:hydrolase activity, acting on carbon-nitrogen (but not peptide) bonds, in linear amides"/>
    <property type="evidence" value="ECO:0007669"/>
    <property type="project" value="InterPro"/>
</dbReference>
<dbReference type="HOGENOM" id="CLU_032013_1_0_11"/>
<evidence type="ECO:0000256" key="1">
    <source>
        <dbReference type="SAM" id="MobiDB-lite"/>
    </source>
</evidence>
<organism evidence="2 3">
    <name type="scientific">Microbacterium testaceum (strain StLB037)</name>
    <dbReference type="NCBI Taxonomy" id="979556"/>
    <lineage>
        <taxon>Bacteria</taxon>
        <taxon>Bacillati</taxon>
        <taxon>Actinomycetota</taxon>
        <taxon>Actinomycetes</taxon>
        <taxon>Micrococcales</taxon>
        <taxon>Microbacteriaceae</taxon>
        <taxon>Microbacterium</taxon>
    </lineage>
</organism>
<dbReference type="Gene3D" id="2.60.120.580">
    <property type="entry name" value="Acetamidase/Formamidase-like domains"/>
    <property type="match status" value="1"/>
</dbReference>
<dbReference type="AlphaFoldDB" id="E8N7C9"/>
<proteinExistence type="predicted"/>
<dbReference type="PANTHER" id="PTHR31891:SF1">
    <property type="entry name" value="FORMAMIDASE C869.04-RELATED"/>
    <property type="match status" value="1"/>
</dbReference>
<dbReference type="Gene3D" id="2.40.10.120">
    <property type="match status" value="1"/>
</dbReference>
<evidence type="ECO:0000313" key="2">
    <source>
        <dbReference type="EMBL" id="BAJ75561.1"/>
    </source>
</evidence>
<gene>
    <name evidence="2" type="ordered locus">MTES_2597</name>
</gene>
<dbReference type="Proteomes" id="UP000008975">
    <property type="component" value="Chromosome"/>
</dbReference>
<dbReference type="Gene3D" id="3.10.28.20">
    <property type="entry name" value="Acetamidase/Formamidase-like domains"/>
    <property type="match status" value="1"/>
</dbReference>
<reference key="2">
    <citation type="submission" date="2011-02" db="EMBL/GenBank/DDBJ databases">
        <title>Genome sequence of Microbacterium testaceum StLB037.</title>
        <authorList>
            <person name="Morohoshi T."/>
            <person name="Wang W.Z."/>
            <person name="Someya N."/>
            <person name="Ikeda T."/>
        </authorList>
    </citation>
    <scope>NUCLEOTIDE SEQUENCE</scope>
    <source>
        <strain>StLB037</strain>
    </source>
</reference>
<dbReference type="STRING" id="979556.MTES_2597"/>
<sequence length="317" mass="33268">MTELFLGKEHGRPGHDASVPPVLRVRPGTGEALAFQTDDAVYRELHEHGDLGRLRAPLNPVTGPVFVEGARPGDALAVTIHEIRLTDTGWAMSLPGVGALRDRMPDRVVTRRIPIDAAGVHLTDAVTVAPLPMVGCIGTAPAAGTASTVMPAHAIGGNMDVTDIAPGATVYLPVEVEGALLAIGDVHAIMARGESSFVAIEAEGTVVVSIDLVPGMALRAPRIATAEEWIFVGLGATVQESVRRGYEDAFDAFIERGWDAMDAYTVMSALAHSELGGPTGAVDPDPLHPFDAVGAVTLHRVPRALLDEGADERADDR</sequence>
<dbReference type="RefSeq" id="WP_013585686.1">
    <property type="nucleotide sequence ID" value="NC_015125.1"/>
</dbReference>
<evidence type="ECO:0000313" key="3">
    <source>
        <dbReference type="Proteomes" id="UP000008975"/>
    </source>
</evidence>
<name>E8N7C9_MICTS</name>